<accession>A0ABR3JF99</accession>
<name>A0ABR3JF99_9AGAR</name>
<sequence length="464" mass="52574">MVARGLPQAKSISMRCSPSRRKLPDRLPPIHTLPADTLIEIFLLCLPQSQCASIDNRNAPISLTMVCRSWRMIATNRSELWSTIRVSHKLSVASVPIIKIWLNRSKDRPLTFRLPPEDHPDSHKFLNCFFPHAPRWADAHLQISQETFALLLRRLVRARTHLKQLVSLDLQITNESKHDFSAKLSAFLSLAPRLRYLCVADAGLPSSLLSIPSSSVLTDLFLDMALGPRQALHILKFATALRECTFANLVRFELEHSSVPIYHPHLTSLSICTSQHLSFFFEMLTLPSLQSISIEYGGENWEGEVSFPFEFPSFHYTQMLQRSHCHLESFKLRNSGISATSLIPCLEPAQQHLRVLEVCGQGNIKSINRAVIELLTCDPRNPVGNYPVFCPRLEEITFRECVSCAVGDFASLVTSRSQITPPAGLAPLRRILVFGAHTEDYRILRRLQLDGKIRHDVQFDIRSF</sequence>
<proteinExistence type="predicted"/>
<evidence type="ECO:0008006" key="3">
    <source>
        <dbReference type="Google" id="ProtNLM"/>
    </source>
</evidence>
<gene>
    <name evidence="1" type="ORF">HGRIS_004995</name>
</gene>
<dbReference type="EMBL" id="JASNQZ010000008">
    <property type="protein sequence ID" value="KAL0953815.1"/>
    <property type="molecule type" value="Genomic_DNA"/>
</dbReference>
<keyword evidence="2" id="KW-1185">Reference proteome</keyword>
<reference evidence="2" key="1">
    <citation type="submission" date="2024-06" db="EMBL/GenBank/DDBJ databases">
        <title>Multi-omics analyses provide insights into the biosynthesis of the anticancer antibiotic pleurotin in Hohenbuehelia grisea.</title>
        <authorList>
            <person name="Weaver J.A."/>
            <person name="Alberti F."/>
        </authorList>
    </citation>
    <scope>NUCLEOTIDE SEQUENCE [LARGE SCALE GENOMIC DNA]</scope>
    <source>
        <strain evidence="2">T-177</strain>
    </source>
</reference>
<protein>
    <recommendedName>
        <fullName evidence="3">F-box domain-containing protein</fullName>
    </recommendedName>
</protein>
<dbReference type="Proteomes" id="UP001556367">
    <property type="component" value="Unassembled WGS sequence"/>
</dbReference>
<organism evidence="1 2">
    <name type="scientific">Hohenbuehelia grisea</name>
    <dbReference type="NCBI Taxonomy" id="104357"/>
    <lineage>
        <taxon>Eukaryota</taxon>
        <taxon>Fungi</taxon>
        <taxon>Dikarya</taxon>
        <taxon>Basidiomycota</taxon>
        <taxon>Agaricomycotina</taxon>
        <taxon>Agaricomycetes</taxon>
        <taxon>Agaricomycetidae</taxon>
        <taxon>Agaricales</taxon>
        <taxon>Pleurotineae</taxon>
        <taxon>Pleurotaceae</taxon>
        <taxon>Hohenbuehelia</taxon>
    </lineage>
</organism>
<evidence type="ECO:0000313" key="1">
    <source>
        <dbReference type="EMBL" id="KAL0953815.1"/>
    </source>
</evidence>
<comment type="caution">
    <text evidence="1">The sequence shown here is derived from an EMBL/GenBank/DDBJ whole genome shotgun (WGS) entry which is preliminary data.</text>
</comment>
<evidence type="ECO:0000313" key="2">
    <source>
        <dbReference type="Proteomes" id="UP001556367"/>
    </source>
</evidence>
<dbReference type="SUPFAM" id="SSF52047">
    <property type="entry name" value="RNI-like"/>
    <property type="match status" value="1"/>
</dbReference>